<sequence>MMKMKYAILASVLVFSGCDKLGQQANIPDPSPQQVQAAQEAYDDLRAQNFDQLMTHFESELQARYQGDQKNMQKFARGLPQENYKTKKIVSKKLQNESNQPSKYTVTYEYAYDKNLVQYDVSFDKPNGSSKIRDMSVSVFGEKIK</sequence>
<protein>
    <submittedName>
        <fullName evidence="1">DUF3887 domain-containing protein</fullName>
    </submittedName>
</protein>
<dbReference type="EMBL" id="CP098732">
    <property type="protein sequence ID" value="USE82395.1"/>
    <property type="molecule type" value="Genomic_DNA"/>
</dbReference>
<dbReference type="AlphaFoldDB" id="A0AAE9LPP4"/>
<organism evidence="1 2">
    <name type="scientific">Acinetobacter tibetensis</name>
    <dbReference type="NCBI Taxonomy" id="2943497"/>
    <lineage>
        <taxon>Bacteria</taxon>
        <taxon>Pseudomonadati</taxon>
        <taxon>Pseudomonadota</taxon>
        <taxon>Gammaproteobacteria</taxon>
        <taxon>Moraxellales</taxon>
        <taxon>Moraxellaceae</taxon>
        <taxon>Acinetobacter</taxon>
    </lineage>
</organism>
<proteinExistence type="predicted"/>
<gene>
    <name evidence="1" type="ORF">M5E07_11315</name>
</gene>
<dbReference type="PROSITE" id="PS51257">
    <property type="entry name" value="PROKAR_LIPOPROTEIN"/>
    <property type="match status" value="1"/>
</dbReference>
<dbReference type="Proteomes" id="UP001056716">
    <property type="component" value="Chromosome"/>
</dbReference>
<name>A0AAE9LPP4_9GAMM</name>
<dbReference type="KEGG" id="atz:M5E07_11315"/>
<evidence type="ECO:0000313" key="2">
    <source>
        <dbReference type="Proteomes" id="UP001056716"/>
    </source>
</evidence>
<reference evidence="1" key="1">
    <citation type="submission" date="2022-06" db="EMBL/GenBank/DDBJ databases">
        <title>Isolation, identification and characterization of iprodione-degrading strains in Lhasa, Tibet.</title>
        <authorList>
            <person name="Pan H."/>
        </authorList>
    </citation>
    <scope>NUCLEOTIDE SEQUENCE</scope>
    <source>
        <strain evidence="1">Y-23</strain>
    </source>
</reference>
<dbReference type="RefSeq" id="WP_252219331.1">
    <property type="nucleotide sequence ID" value="NZ_CP098732.1"/>
</dbReference>
<keyword evidence="2" id="KW-1185">Reference proteome</keyword>
<accession>A0AAE9LPP4</accession>
<evidence type="ECO:0000313" key="1">
    <source>
        <dbReference type="EMBL" id="USE82395.1"/>
    </source>
</evidence>
<dbReference type="Gene3D" id="3.10.450.590">
    <property type="match status" value="1"/>
</dbReference>